<keyword evidence="1" id="KW-0472">Membrane</keyword>
<accession>A0ABV4XR68</accession>
<name>A0ABV4XR68_9CYAN</name>
<keyword evidence="1" id="KW-0812">Transmembrane</keyword>
<keyword evidence="1" id="KW-1133">Transmembrane helix</keyword>
<feature type="transmembrane region" description="Helical" evidence="1">
    <location>
        <begin position="21"/>
        <end position="44"/>
    </location>
</feature>
<sequence>MSSNLSNNSSNQNRLYTRFITNLKILQFVGYFIVVAINASVLFYNRGFASPFFFFSLFNVLISCVVIYVITEALRAIIDLLSRIERNTRSE</sequence>
<feature type="transmembrane region" description="Helical" evidence="1">
    <location>
        <begin position="50"/>
        <end position="70"/>
    </location>
</feature>
<reference evidence="2 3" key="1">
    <citation type="submission" date="2024-09" db="EMBL/GenBank/DDBJ databases">
        <title>Floridaenema gen nov. (Aerosakkonemataceae, Aerosakkonematales ord. nov., Cyanobacteria) from benthic tropical and subtropical fresh waters, with the description of four new species.</title>
        <authorList>
            <person name="Moretto J.A."/>
            <person name="Berthold D.E."/>
            <person name="Lefler F.W."/>
            <person name="Huang I.-S."/>
            <person name="Laughinghouse H. IV."/>
        </authorList>
    </citation>
    <scope>NUCLEOTIDE SEQUENCE [LARGE SCALE GENOMIC DNA]</scope>
    <source>
        <strain evidence="2 3">BLCC-F50</strain>
    </source>
</reference>
<evidence type="ECO:0000313" key="2">
    <source>
        <dbReference type="EMBL" id="MFB2894186.1"/>
    </source>
</evidence>
<organism evidence="2 3">
    <name type="scientific">Floridaenema flaviceps BLCC-F50</name>
    <dbReference type="NCBI Taxonomy" id="3153642"/>
    <lineage>
        <taxon>Bacteria</taxon>
        <taxon>Bacillati</taxon>
        <taxon>Cyanobacteriota</taxon>
        <taxon>Cyanophyceae</taxon>
        <taxon>Oscillatoriophycideae</taxon>
        <taxon>Aerosakkonematales</taxon>
        <taxon>Aerosakkonemataceae</taxon>
        <taxon>Floridanema</taxon>
        <taxon>Floridanema flaviceps</taxon>
    </lineage>
</organism>
<gene>
    <name evidence="2" type="ORF">ACE1CI_14845</name>
</gene>
<evidence type="ECO:0000256" key="1">
    <source>
        <dbReference type="SAM" id="Phobius"/>
    </source>
</evidence>
<dbReference type="EMBL" id="JBHFNR010000102">
    <property type="protein sequence ID" value="MFB2894186.1"/>
    <property type="molecule type" value="Genomic_DNA"/>
</dbReference>
<comment type="caution">
    <text evidence="2">The sequence shown here is derived from an EMBL/GenBank/DDBJ whole genome shotgun (WGS) entry which is preliminary data.</text>
</comment>
<dbReference type="Proteomes" id="UP001576784">
    <property type="component" value="Unassembled WGS sequence"/>
</dbReference>
<proteinExistence type="predicted"/>
<keyword evidence="3" id="KW-1185">Reference proteome</keyword>
<dbReference type="RefSeq" id="WP_413263835.1">
    <property type="nucleotide sequence ID" value="NZ_JBHFNR010000102.1"/>
</dbReference>
<protein>
    <submittedName>
        <fullName evidence="2">Uncharacterized protein</fullName>
    </submittedName>
</protein>
<evidence type="ECO:0000313" key="3">
    <source>
        <dbReference type="Proteomes" id="UP001576784"/>
    </source>
</evidence>